<dbReference type="PANTHER" id="PTHR11739:SF23">
    <property type="entry name" value="CITRATE SYNTHASE 2-RELATED"/>
    <property type="match status" value="1"/>
</dbReference>
<evidence type="ECO:0000256" key="1">
    <source>
        <dbReference type="ARBA" id="ARBA00005163"/>
    </source>
</evidence>
<evidence type="ECO:0000256" key="3">
    <source>
        <dbReference type="ARBA" id="ARBA00022679"/>
    </source>
</evidence>
<evidence type="ECO:0000313" key="8">
    <source>
        <dbReference type="Proteomes" id="UP001081071"/>
    </source>
</evidence>
<dbReference type="RefSeq" id="WP_269602666.1">
    <property type="nucleotide sequence ID" value="NZ_JAPWIJ010000002.1"/>
</dbReference>
<dbReference type="InterPro" id="IPR036969">
    <property type="entry name" value="Citrate_synthase_sf"/>
</dbReference>
<protein>
    <recommendedName>
        <fullName evidence="5">Citrate synthase</fullName>
    </recommendedName>
</protein>
<organism evidence="7 8">
    <name type="scientific">Rhodococcus ruber</name>
    <dbReference type="NCBI Taxonomy" id="1830"/>
    <lineage>
        <taxon>Bacteria</taxon>
        <taxon>Bacillati</taxon>
        <taxon>Actinomycetota</taxon>
        <taxon>Actinomycetes</taxon>
        <taxon>Mycobacteriales</taxon>
        <taxon>Nocardiaceae</taxon>
        <taxon>Rhodococcus</taxon>
    </lineage>
</organism>
<accession>A0ABT4MAK5</accession>
<dbReference type="SUPFAM" id="SSF48256">
    <property type="entry name" value="Citrate synthase"/>
    <property type="match status" value="1"/>
</dbReference>
<dbReference type="InterPro" id="IPR016143">
    <property type="entry name" value="Citrate_synth-like_sm_a-sub"/>
</dbReference>
<evidence type="ECO:0000256" key="4">
    <source>
        <dbReference type="ARBA" id="ARBA00049288"/>
    </source>
</evidence>
<name>A0ABT4MAK5_9NOCA</name>
<comment type="pathway">
    <text evidence="1">Carbohydrate metabolism; tricarboxylic acid cycle.</text>
</comment>
<dbReference type="Proteomes" id="UP001081071">
    <property type="component" value="Unassembled WGS sequence"/>
</dbReference>
<evidence type="ECO:0000256" key="5">
    <source>
        <dbReference type="PIRNR" id="PIRNR001369"/>
    </source>
</evidence>
<keyword evidence="3 5" id="KW-0808">Transferase</keyword>
<gene>
    <name evidence="7" type="ORF">O4220_05620</name>
</gene>
<dbReference type="InterPro" id="IPR024176">
    <property type="entry name" value="Citrate_synthase_bac-typ"/>
</dbReference>
<dbReference type="InterPro" id="IPR019810">
    <property type="entry name" value="Citrate_synthase_AS"/>
</dbReference>
<dbReference type="PROSITE" id="PS00480">
    <property type="entry name" value="CITRATE_SYNTHASE"/>
    <property type="match status" value="1"/>
</dbReference>
<evidence type="ECO:0000313" key="7">
    <source>
        <dbReference type="EMBL" id="MCZ4517989.1"/>
    </source>
</evidence>
<comment type="similarity">
    <text evidence="2 5 6">Belongs to the citrate synthase family.</text>
</comment>
<evidence type="ECO:0000256" key="6">
    <source>
        <dbReference type="RuleBase" id="RU003406"/>
    </source>
</evidence>
<dbReference type="PIRSF" id="PIRSF001369">
    <property type="entry name" value="Citrate_synth"/>
    <property type="match status" value="1"/>
</dbReference>
<proteinExistence type="inferred from homology"/>
<comment type="caution">
    <text evidence="7">The sequence shown here is derived from an EMBL/GenBank/DDBJ whole genome shotgun (WGS) entry which is preliminary data.</text>
</comment>
<sequence length="381" mass="40853">MTVLEAPRGLHNVVVTTTSIGDVRGDEGFYHYRQYSAIELALTGTFEDAWFLMVEGRLPSDTERAEFLRAVAPLRVLPGDVAAAVKTVAQSGPVQPLLALRTVLSGLADAVPLYESSEADKQTTALHLCAMTPTILAAVHRIRSGEQPVEPREDLTTAQNWLFMITGEVPDATSARAVDRYLTATIDHGFNASTFTARVVASTGSDIASAVCAAIGAFAGPLHGGAPDRALDGLDEIADIESADAWARSKITAGERIMGFGHPVYRTDDPRSVMLRETAQEIGGELIDKAVQVEKIIAAALVDLKPDRKLYANVEYYAGVVMELCGIPRSMFTPTFACSRMVGWCANIVEQSHDSKIIRPIARYDGPVPSAVVRIGAAQGT</sequence>
<dbReference type="Gene3D" id="1.10.580.10">
    <property type="entry name" value="Citrate Synthase, domain 1"/>
    <property type="match status" value="1"/>
</dbReference>
<keyword evidence="8" id="KW-1185">Reference proteome</keyword>
<dbReference type="Gene3D" id="1.10.230.10">
    <property type="entry name" value="Cytochrome P450-Terp, domain 2"/>
    <property type="match status" value="1"/>
</dbReference>
<dbReference type="Pfam" id="PF00285">
    <property type="entry name" value="Citrate_synt"/>
    <property type="match status" value="1"/>
</dbReference>
<dbReference type="PANTHER" id="PTHR11739">
    <property type="entry name" value="CITRATE SYNTHASE"/>
    <property type="match status" value="1"/>
</dbReference>
<dbReference type="InterPro" id="IPR002020">
    <property type="entry name" value="Citrate_synthase"/>
</dbReference>
<dbReference type="EMBL" id="JAPWIJ010000002">
    <property type="protein sequence ID" value="MCZ4517989.1"/>
    <property type="molecule type" value="Genomic_DNA"/>
</dbReference>
<reference evidence="7" key="1">
    <citation type="submission" date="2022-12" db="EMBL/GenBank/DDBJ databases">
        <authorList>
            <person name="Krivoruchko A.V."/>
            <person name="Elkin A."/>
        </authorList>
    </citation>
    <scope>NUCLEOTIDE SEQUENCE</scope>
    <source>
        <strain evidence="7">IEGM 1391</strain>
    </source>
</reference>
<comment type="catalytic activity">
    <reaction evidence="4">
        <text>oxaloacetate + acetyl-CoA + H2O = citrate + CoA + H(+)</text>
        <dbReference type="Rhea" id="RHEA:16845"/>
        <dbReference type="ChEBI" id="CHEBI:15377"/>
        <dbReference type="ChEBI" id="CHEBI:15378"/>
        <dbReference type="ChEBI" id="CHEBI:16452"/>
        <dbReference type="ChEBI" id="CHEBI:16947"/>
        <dbReference type="ChEBI" id="CHEBI:57287"/>
        <dbReference type="ChEBI" id="CHEBI:57288"/>
        <dbReference type="EC" id="2.3.3.16"/>
    </reaction>
</comment>
<evidence type="ECO:0000256" key="2">
    <source>
        <dbReference type="ARBA" id="ARBA00010566"/>
    </source>
</evidence>
<dbReference type="InterPro" id="IPR016142">
    <property type="entry name" value="Citrate_synth-like_lrg_a-sub"/>
</dbReference>
<dbReference type="PRINTS" id="PR00143">
    <property type="entry name" value="CITRTSNTHASE"/>
</dbReference>